<name>A0ABW6R1N6_9NOCA</name>
<dbReference type="EMBL" id="JBIAPI010000010">
    <property type="protein sequence ID" value="MFF3227442.1"/>
    <property type="molecule type" value="Genomic_DNA"/>
</dbReference>
<sequence>MTDIANGTDEAQIRGVIDRWVAAFRERDVDAAMAIHSADTVSFDIVPPLRFVGTDAYRKPWEETFQNFAGPINFEIRDLDITIGGDVAFSRSLNRMMGTMADGQQTDLWFRWTACFQKRDGQWLIVHDHTSAPTDFATGAAVLDLTP</sequence>
<feature type="domain" description="SnoaL-like" evidence="1">
    <location>
        <begin position="13"/>
        <end position="134"/>
    </location>
</feature>
<dbReference type="RefSeq" id="WP_387723503.1">
    <property type="nucleotide sequence ID" value="NZ_JBIAPI010000010.1"/>
</dbReference>
<organism evidence="2 3">
    <name type="scientific">Nocardia suismassiliense</name>
    <dbReference type="NCBI Taxonomy" id="2077092"/>
    <lineage>
        <taxon>Bacteria</taxon>
        <taxon>Bacillati</taxon>
        <taxon>Actinomycetota</taxon>
        <taxon>Actinomycetes</taxon>
        <taxon>Mycobacteriales</taxon>
        <taxon>Nocardiaceae</taxon>
        <taxon>Nocardia</taxon>
    </lineage>
</organism>
<comment type="caution">
    <text evidence="2">The sequence shown here is derived from an EMBL/GenBank/DDBJ whole genome shotgun (WGS) entry which is preliminary data.</text>
</comment>
<protein>
    <submittedName>
        <fullName evidence="2">YybH family protein</fullName>
    </submittedName>
</protein>
<proteinExistence type="predicted"/>
<dbReference type="Pfam" id="PF13474">
    <property type="entry name" value="SnoaL_3"/>
    <property type="match status" value="1"/>
</dbReference>
<gene>
    <name evidence="2" type="ORF">ACFYV7_31910</name>
</gene>
<dbReference type="Proteomes" id="UP001601948">
    <property type="component" value="Unassembled WGS sequence"/>
</dbReference>
<accession>A0ABW6R1N6</accession>
<dbReference type="InterPro" id="IPR032710">
    <property type="entry name" value="NTF2-like_dom_sf"/>
</dbReference>
<evidence type="ECO:0000313" key="3">
    <source>
        <dbReference type="Proteomes" id="UP001601948"/>
    </source>
</evidence>
<dbReference type="InterPro" id="IPR037401">
    <property type="entry name" value="SnoaL-like"/>
</dbReference>
<dbReference type="Gene3D" id="3.10.450.50">
    <property type="match status" value="1"/>
</dbReference>
<reference evidence="2 3" key="1">
    <citation type="submission" date="2024-10" db="EMBL/GenBank/DDBJ databases">
        <title>The Natural Products Discovery Center: Release of the First 8490 Sequenced Strains for Exploring Actinobacteria Biosynthetic Diversity.</title>
        <authorList>
            <person name="Kalkreuter E."/>
            <person name="Kautsar S.A."/>
            <person name="Yang D."/>
            <person name="Bader C.D."/>
            <person name="Teijaro C.N."/>
            <person name="Fluegel L."/>
            <person name="Davis C.M."/>
            <person name="Simpson J.R."/>
            <person name="Lauterbach L."/>
            <person name="Steele A.D."/>
            <person name="Gui C."/>
            <person name="Meng S."/>
            <person name="Li G."/>
            <person name="Viehrig K."/>
            <person name="Ye F."/>
            <person name="Su P."/>
            <person name="Kiefer A.F."/>
            <person name="Nichols A."/>
            <person name="Cepeda A.J."/>
            <person name="Yan W."/>
            <person name="Fan B."/>
            <person name="Jiang Y."/>
            <person name="Adhikari A."/>
            <person name="Zheng C.-J."/>
            <person name="Schuster L."/>
            <person name="Cowan T.M."/>
            <person name="Smanski M.J."/>
            <person name="Chevrette M.G."/>
            <person name="De Carvalho L.P.S."/>
            <person name="Shen B."/>
        </authorList>
    </citation>
    <scope>NUCLEOTIDE SEQUENCE [LARGE SCALE GENOMIC DNA]</scope>
    <source>
        <strain evidence="2 3">NPDC003040</strain>
    </source>
</reference>
<dbReference type="SUPFAM" id="SSF54427">
    <property type="entry name" value="NTF2-like"/>
    <property type="match status" value="1"/>
</dbReference>
<keyword evidence="3" id="KW-1185">Reference proteome</keyword>
<evidence type="ECO:0000259" key="1">
    <source>
        <dbReference type="Pfam" id="PF13474"/>
    </source>
</evidence>
<evidence type="ECO:0000313" key="2">
    <source>
        <dbReference type="EMBL" id="MFF3227442.1"/>
    </source>
</evidence>